<dbReference type="GO" id="GO:0046933">
    <property type="term" value="F:proton-transporting ATP synthase activity, rotational mechanism"/>
    <property type="evidence" value="ECO:0007669"/>
    <property type="project" value="UniProtKB-UniRule"/>
</dbReference>
<dbReference type="Gene3D" id="1.10.287.80">
    <property type="entry name" value="ATP synthase, gamma subunit, helix hairpin domain"/>
    <property type="match status" value="1"/>
</dbReference>
<comment type="similarity">
    <text evidence="3 10">Belongs to the ATPase gamma chain family.</text>
</comment>
<evidence type="ECO:0000256" key="7">
    <source>
        <dbReference type="ARBA" id="ARBA00023136"/>
    </source>
</evidence>
<dbReference type="CDD" id="cd12151">
    <property type="entry name" value="F1-ATPase_gamma"/>
    <property type="match status" value="1"/>
</dbReference>
<evidence type="ECO:0000256" key="4">
    <source>
        <dbReference type="ARBA" id="ARBA00022448"/>
    </source>
</evidence>
<dbReference type="PANTHER" id="PTHR11693">
    <property type="entry name" value="ATP SYNTHASE GAMMA CHAIN"/>
    <property type="match status" value="1"/>
</dbReference>
<keyword evidence="7 10" id="KW-0472">Membrane</keyword>
<reference evidence="12" key="1">
    <citation type="submission" date="2018-12" db="EMBL/GenBank/DDBJ databases">
        <title>Tengunoibacter tsumagoiensis gen. nov., sp. nov., Dictyobacter kobayashii sp. nov., D. alpinus sp. nov., and D. joshuensis sp. nov. and description of Dictyobacteraceae fam. nov. within the order Ktedonobacterales isolated from Tengu-no-mugimeshi.</title>
        <authorList>
            <person name="Wang C.M."/>
            <person name="Zheng Y."/>
            <person name="Sakai Y."/>
            <person name="Toyoda A."/>
            <person name="Minakuchi Y."/>
            <person name="Abe K."/>
            <person name="Yokota A."/>
            <person name="Yabe S."/>
        </authorList>
    </citation>
    <scope>NUCLEOTIDE SEQUENCE [LARGE SCALE GENOMIC DNA]</scope>
    <source>
        <strain evidence="12">Uno11</strain>
    </source>
</reference>
<protein>
    <recommendedName>
        <fullName evidence="10">ATP synthase gamma chain</fullName>
    </recommendedName>
    <alternativeName>
        <fullName evidence="10">ATP synthase F1 sector gamma subunit</fullName>
    </alternativeName>
    <alternativeName>
        <fullName evidence="10">F-ATPase gamma subunit</fullName>
    </alternativeName>
</protein>
<dbReference type="SUPFAM" id="SSF52943">
    <property type="entry name" value="ATP synthase (F1-ATPase), gamma subunit"/>
    <property type="match status" value="1"/>
</dbReference>
<evidence type="ECO:0000256" key="9">
    <source>
        <dbReference type="ARBA" id="ARBA00023310"/>
    </source>
</evidence>
<evidence type="ECO:0000256" key="2">
    <source>
        <dbReference type="ARBA" id="ARBA00004170"/>
    </source>
</evidence>
<dbReference type="EMBL" id="BIFS01000001">
    <property type="protein sequence ID" value="GCE18018.1"/>
    <property type="molecule type" value="Genomic_DNA"/>
</dbReference>
<dbReference type="PRINTS" id="PR00126">
    <property type="entry name" value="ATPASEGAMMA"/>
</dbReference>
<dbReference type="GO" id="GO:0005524">
    <property type="term" value="F:ATP binding"/>
    <property type="evidence" value="ECO:0007669"/>
    <property type="project" value="UniProtKB-UniRule"/>
</dbReference>
<evidence type="ECO:0000256" key="1">
    <source>
        <dbReference type="ARBA" id="ARBA00003456"/>
    </source>
</evidence>
<evidence type="ECO:0000313" key="12">
    <source>
        <dbReference type="Proteomes" id="UP000287188"/>
    </source>
</evidence>
<dbReference type="RefSeq" id="WP_126549617.1">
    <property type="nucleotide sequence ID" value="NZ_BIFS01000001.1"/>
</dbReference>
<dbReference type="Proteomes" id="UP000287188">
    <property type="component" value="Unassembled WGS sequence"/>
</dbReference>
<dbReference type="GO" id="GO:0042777">
    <property type="term" value="P:proton motive force-driven plasma membrane ATP synthesis"/>
    <property type="evidence" value="ECO:0007669"/>
    <property type="project" value="UniProtKB-UniRule"/>
</dbReference>
<dbReference type="HAMAP" id="MF_00815">
    <property type="entry name" value="ATP_synth_gamma_bact"/>
    <property type="match status" value="1"/>
</dbReference>
<evidence type="ECO:0000256" key="6">
    <source>
        <dbReference type="ARBA" id="ARBA00023065"/>
    </source>
</evidence>
<evidence type="ECO:0000256" key="10">
    <source>
        <dbReference type="HAMAP-Rule" id="MF_00815"/>
    </source>
</evidence>
<dbReference type="InterPro" id="IPR035968">
    <property type="entry name" value="ATP_synth_F1_ATPase_gsu"/>
</dbReference>
<organism evidence="11 12">
    <name type="scientific">Dictyobacter kobayashii</name>
    <dbReference type="NCBI Taxonomy" id="2014872"/>
    <lineage>
        <taxon>Bacteria</taxon>
        <taxon>Bacillati</taxon>
        <taxon>Chloroflexota</taxon>
        <taxon>Ktedonobacteria</taxon>
        <taxon>Ktedonobacterales</taxon>
        <taxon>Dictyobacteraceae</taxon>
        <taxon>Dictyobacter</taxon>
    </lineage>
</organism>
<dbReference type="AlphaFoldDB" id="A0A402AFX0"/>
<dbReference type="GO" id="GO:0045259">
    <property type="term" value="C:proton-transporting ATP synthase complex"/>
    <property type="evidence" value="ECO:0007669"/>
    <property type="project" value="UniProtKB-KW"/>
</dbReference>
<dbReference type="Pfam" id="PF00231">
    <property type="entry name" value="ATP-synt"/>
    <property type="match status" value="1"/>
</dbReference>
<dbReference type="GO" id="GO:0005886">
    <property type="term" value="C:plasma membrane"/>
    <property type="evidence" value="ECO:0007669"/>
    <property type="project" value="UniProtKB-SubCell"/>
</dbReference>
<comment type="function">
    <text evidence="1 10">Produces ATP from ADP in the presence of a proton gradient across the membrane. The gamma chain is believed to be important in regulating ATPase activity and the flow of protons through the CF(0) complex.</text>
</comment>
<sequence>MPSTREIRQRIRSVKNTAKITKAMQMVASSKMRRAQERVEQARPFADQIRELVSRLATAASNGNEDLAEDLVLLKQRPVRNIGIVLISPDRGLCGALPSNINRHAAITARNESQRLSEQGRSPGVEYVAVGRKGRDFVVRNELDMVAEFTNYGDRPGLSDATAIAQVAVDAFLKGEVDVVYLVYAKFVNTVTQTPVTVQLLPVQPPEKKEEDEQKDKATEYIYEPDEQTIFKALLPRYVDIQVYQALLEAVASQQSAQMVAMKNATDNANELIQDLTLTYNKVRQAAITTQILEVVAGAEAL</sequence>
<evidence type="ECO:0000256" key="8">
    <source>
        <dbReference type="ARBA" id="ARBA00023196"/>
    </source>
</evidence>
<comment type="caution">
    <text evidence="11">The sequence shown here is derived from an EMBL/GenBank/DDBJ whole genome shotgun (WGS) entry which is preliminary data.</text>
</comment>
<proteinExistence type="inferred from homology"/>
<evidence type="ECO:0000256" key="5">
    <source>
        <dbReference type="ARBA" id="ARBA00022781"/>
    </source>
</evidence>
<keyword evidence="4 10" id="KW-0813">Transport</keyword>
<keyword evidence="5 10" id="KW-0375">Hydrogen ion transport</keyword>
<keyword evidence="8 10" id="KW-0139">CF(1)</keyword>
<keyword evidence="12" id="KW-1185">Reference proteome</keyword>
<keyword evidence="9 10" id="KW-0066">ATP synthesis</keyword>
<comment type="subcellular location">
    <subcellularLocation>
        <location evidence="10">Cell membrane</location>
        <topology evidence="10">Peripheral membrane protein</topology>
    </subcellularLocation>
    <subcellularLocation>
        <location evidence="2">Membrane</location>
        <topology evidence="2">Peripheral membrane protein</topology>
    </subcellularLocation>
</comment>
<gene>
    <name evidence="11" type="primary">atpG_1</name>
    <name evidence="10" type="synonym">atpG</name>
    <name evidence="11" type="ORF">KDK_18180</name>
</gene>
<dbReference type="PANTHER" id="PTHR11693:SF22">
    <property type="entry name" value="ATP SYNTHASE SUBUNIT GAMMA, MITOCHONDRIAL"/>
    <property type="match status" value="1"/>
</dbReference>
<keyword evidence="10" id="KW-1003">Cell membrane</keyword>
<accession>A0A402AFX0</accession>
<evidence type="ECO:0000256" key="3">
    <source>
        <dbReference type="ARBA" id="ARBA00007681"/>
    </source>
</evidence>
<evidence type="ECO:0000313" key="11">
    <source>
        <dbReference type="EMBL" id="GCE18018.1"/>
    </source>
</evidence>
<keyword evidence="6 10" id="KW-0406">Ion transport</keyword>
<dbReference type="InterPro" id="IPR000131">
    <property type="entry name" value="ATP_synth_F1_gsu"/>
</dbReference>
<name>A0A402AFX0_9CHLR</name>
<dbReference type="Gene3D" id="3.40.1380.10">
    <property type="match status" value="1"/>
</dbReference>
<dbReference type="NCBIfam" id="TIGR01146">
    <property type="entry name" value="ATPsyn_F1gamma"/>
    <property type="match status" value="1"/>
</dbReference>
<dbReference type="OrthoDB" id="9812769at2"/>
<comment type="subunit">
    <text evidence="10">F-type ATPases have 2 components, CF(1) - the catalytic core - and CF(0) - the membrane proton channel. CF(1) has five subunits: alpha(3), beta(3), gamma(1), delta(1), epsilon(1). CF(0) has three main subunits: a, b and c.</text>
</comment>